<dbReference type="PANTHER" id="PTHR45650">
    <property type="entry name" value="GDSL-LIKE LIPASE/ACYLHYDROLASE-RELATED"/>
    <property type="match status" value="1"/>
</dbReference>
<name>A0A9R0JHU5_SPIOL</name>
<comment type="subcellular location">
    <subcellularLocation>
        <location evidence="1">Secreted</location>
    </subcellularLocation>
</comment>
<evidence type="ECO:0000256" key="8">
    <source>
        <dbReference type="SAM" id="SignalP"/>
    </source>
</evidence>
<keyword evidence="4 8" id="KW-0732">Signal</keyword>
<dbReference type="AlphaFoldDB" id="A0A9R0JHU5"/>
<dbReference type="InterPro" id="IPR051238">
    <property type="entry name" value="GDSL_esterase/lipase"/>
</dbReference>
<reference evidence="9" key="1">
    <citation type="journal article" date="2021" name="Nat. Commun.">
        <title>Genomic analyses provide insights into spinach domestication and the genetic basis of agronomic traits.</title>
        <authorList>
            <person name="Cai X."/>
            <person name="Sun X."/>
            <person name="Xu C."/>
            <person name="Sun H."/>
            <person name="Wang X."/>
            <person name="Ge C."/>
            <person name="Zhang Z."/>
            <person name="Wang Q."/>
            <person name="Fei Z."/>
            <person name="Jiao C."/>
            <person name="Wang Q."/>
        </authorList>
    </citation>
    <scope>NUCLEOTIDE SEQUENCE [LARGE SCALE GENOMIC DNA]</scope>
    <source>
        <strain evidence="9">cv. Varoflay</strain>
    </source>
</reference>
<sequence>MLPLFVSLLAFSPLFTKQCSSEPLAPALYVFGDSLTDHGNNNFYSWVARANYPPYGNNFPNGITGRFTDGKTFADITAEFLGLRFPRAYRKPARSTTGYTYASAGCGILPETGTGLSCLSMDGQMVLLNQTITKELVPLFETPAQLSEYLANSIFIVWGGSNDYLLNYFTDPNPVLNPEQFALHLINSLSEKLTTLYELGARKLVVLEVGPLGCLPVYRKSGNHNATWCDKEKNEMAAMFNNLLGPVVQNMASSYPDSYFTLGKLYDLTNDVFQNPANYGMTNVSHSCCITGELLKNLPCFANLRPCEKPEEYLFWDGAHPTEASHRILATPCFNGSGVCVPNNIEQLVQKKITISTSLHSSA</sequence>
<dbReference type="InterPro" id="IPR001087">
    <property type="entry name" value="GDSL"/>
</dbReference>
<protein>
    <submittedName>
        <fullName evidence="10">GDSL esterase/lipase 7</fullName>
    </submittedName>
</protein>
<dbReference type="KEGG" id="soe:110806064"/>
<evidence type="ECO:0000256" key="7">
    <source>
        <dbReference type="ARBA" id="ARBA00023098"/>
    </source>
</evidence>
<dbReference type="GeneID" id="110806064"/>
<feature type="chain" id="PRO_5040298772" evidence="8">
    <location>
        <begin position="22"/>
        <end position="363"/>
    </location>
</feature>
<reference evidence="10" key="2">
    <citation type="submission" date="2025-08" db="UniProtKB">
        <authorList>
            <consortium name="RefSeq"/>
        </authorList>
    </citation>
    <scope>IDENTIFICATION</scope>
    <source>
        <tissue evidence="10">Leaf</tissue>
    </source>
</reference>
<evidence type="ECO:0000256" key="4">
    <source>
        <dbReference type="ARBA" id="ARBA00022729"/>
    </source>
</evidence>
<dbReference type="Gene3D" id="3.40.50.1110">
    <property type="entry name" value="SGNH hydrolase"/>
    <property type="match status" value="1"/>
</dbReference>
<gene>
    <name evidence="10" type="primary">LOC110806064</name>
</gene>
<evidence type="ECO:0000256" key="3">
    <source>
        <dbReference type="ARBA" id="ARBA00022525"/>
    </source>
</evidence>
<dbReference type="GO" id="GO:0016042">
    <property type="term" value="P:lipid catabolic process"/>
    <property type="evidence" value="ECO:0007669"/>
    <property type="project" value="UniProtKB-KW"/>
</dbReference>
<evidence type="ECO:0000256" key="1">
    <source>
        <dbReference type="ARBA" id="ARBA00004613"/>
    </source>
</evidence>
<dbReference type="Pfam" id="PF00657">
    <property type="entry name" value="Lipase_GDSL"/>
    <property type="match status" value="1"/>
</dbReference>
<feature type="signal peptide" evidence="8">
    <location>
        <begin position="1"/>
        <end position="21"/>
    </location>
</feature>
<dbReference type="OrthoDB" id="1608148at2759"/>
<keyword evidence="9" id="KW-1185">Reference proteome</keyword>
<keyword evidence="3" id="KW-0964">Secreted</keyword>
<evidence type="ECO:0000256" key="5">
    <source>
        <dbReference type="ARBA" id="ARBA00022801"/>
    </source>
</evidence>
<dbReference type="SUPFAM" id="SSF52266">
    <property type="entry name" value="SGNH hydrolase"/>
    <property type="match status" value="1"/>
</dbReference>
<accession>A0A9R0JHU5</accession>
<dbReference type="GO" id="GO:0016788">
    <property type="term" value="F:hydrolase activity, acting on ester bonds"/>
    <property type="evidence" value="ECO:0007669"/>
    <property type="project" value="InterPro"/>
</dbReference>
<dbReference type="InterPro" id="IPR035669">
    <property type="entry name" value="SGNH_plant_lipase-like"/>
</dbReference>
<dbReference type="PANTHER" id="PTHR45650:SF14">
    <property type="entry name" value="GDSL ESTERASE_LIPASE 7-LIKE"/>
    <property type="match status" value="1"/>
</dbReference>
<dbReference type="GO" id="GO:0005576">
    <property type="term" value="C:extracellular region"/>
    <property type="evidence" value="ECO:0007669"/>
    <property type="project" value="UniProtKB-SubCell"/>
</dbReference>
<comment type="similarity">
    <text evidence="2">Belongs to the 'GDSL' lipolytic enzyme family.</text>
</comment>
<dbReference type="RefSeq" id="XP_021867392.1">
    <property type="nucleotide sequence ID" value="XM_022011700.2"/>
</dbReference>
<keyword evidence="5" id="KW-0378">Hydrolase</keyword>
<organism evidence="9 10">
    <name type="scientific">Spinacia oleracea</name>
    <name type="common">Spinach</name>
    <dbReference type="NCBI Taxonomy" id="3562"/>
    <lineage>
        <taxon>Eukaryota</taxon>
        <taxon>Viridiplantae</taxon>
        <taxon>Streptophyta</taxon>
        <taxon>Embryophyta</taxon>
        <taxon>Tracheophyta</taxon>
        <taxon>Spermatophyta</taxon>
        <taxon>Magnoliopsida</taxon>
        <taxon>eudicotyledons</taxon>
        <taxon>Gunneridae</taxon>
        <taxon>Pentapetalae</taxon>
        <taxon>Caryophyllales</taxon>
        <taxon>Chenopodiaceae</taxon>
        <taxon>Chenopodioideae</taxon>
        <taxon>Anserineae</taxon>
        <taxon>Spinacia</taxon>
    </lineage>
</organism>
<dbReference type="CDD" id="cd01837">
    <property type="entry name" value="SGNH_plant_lipase_like"/>
    <property type="match status" value="1"/>
</dbReference>
<evidence type="ECO:0000256" key="6">
    <source>
        <dbReference type="ARBA" id="ARBA00022963"/>
    </source>
</evidence>
<evidence type="ECO:0000313" key="9">
    <source>
        <dbReference type="Proteomes" id="UP000813463"/>
    </source>
</evidence>
<keyword evidence="7" id="KW-0443">Lipid metabolism</keyword>
<keyword evidence="6" id="KW-0442">Lipid degradation</keyword>
<proteinExistence type="inferred from homology"/>
<dbReference type="InterPro" id="IPR036514">
    <property type="entry name" value="SGNH_hydro_sf"/>
</dbReference>
<evidence type="ECO:0000313" key="10">
    <source>
        <dbReference type="RefSeq" id="XP_021867392.1"/>
    </source>
</evidence>
<dbReference type="Proteomes" id="UP000813463">
    <property type="component" value="Chromosome 1"/>
</dbReference>
<evidence type="ECO:0000256" key="2">
    <source>
        <dbReference type="ARBA" id="ARBA00008668"/>
    </source>
</evidence>